<dbReference type="InterPro" id="IPR000408">
    <property type="entry name" value="Reg_chr_condens"/>
</dbReference>
<feature type="region of interest" description="Disordered" evidence="3">
    <location>
        <begin position="142"/>
        <end position="166"/>
    </location>
</feature>
<dbReference type="InterPro" id="IPR058923">
    <property type="entry name" value="RCC1-like_dom"/>
</dbReference>
<dbReference type="Pfam" id="PF00415">
    <property type="entry name" value="RCC1"/>
    <property type="match status" value="2"/>
</dbReference>
<dbReference type="EMBL" id="CM026432">
    <property type="protein sequence ID" value="KAG0558000.1"/>
    <property type="molecule type" value="Genomic_DNA"/>
</dbReference>
<feature type="repeat" description="RCC1" evidence="2">
    <location>
        <begin position="113"/>
        <end position="188"/>
    </location>
</feature>
<feature type="repeat" description="RCC1" evidence="2">
    <location>
        <begin position="478"/>
        <end position="541"/>
    </location>
</feature>
<dbReference type="PANTHER" id="PTHR22870:SF155">
    <property type="entry name" value="E3 UBIQUITIN-PROTEIN LIGASE HERC1-RELATED"/>
    <property type="match status" value="1"/>
</dbReference>
<gene>
    <name evidence="5" type="ORF">KC19_11G171600</name>
</gene>
<feature type="compositionally biased region" description="Basic and acidic residues" evidence="3">
    <location>
        <begin position="662"/>
        <end position="675"/>
    </location>
</feature>
<evidence type="ECO:0000256" key="2">
    <source>
        <dbReference type="PROSITE-ProRule" id="PRU00235"/>
    </source>
</evidence>
<reference evidence="5 6" key="1">
    <citation type="submission" date="2020-06" db="EMBL/GenBank/DDBJ databases">
        <title>WGS assembly of Ceratodon purpureus strain R40.</title>
        <authorList>
            <person name="Carey S.B."/>
            <person name="Jenkins J."/>
            <person name="Shu S."/>
            <person name="Lovell J.T."/>
            <person name="Sreedasyam A."/>
            <person name="Maumus F."/>
            <person name="Tiley G.P."/>
            <person name="Fernandez-Pozo N."/>
            <person name="Barry K."/>
            <person name="Chen C."/>
            <person name="Wang M."/>
            <person name="Lipzen A."/>
            <person name="Daum C."/>
            <person name="Saski C.A."/>
            <person name="Payton A.C."/>
            <person name="Mcbreen J.C."/>
            <person name="Conrad R.E."/>
            <person name="Kollar L.M."/>
            <person name="Olsson S."/>
            <person name="Huttunen S."/>
            <person name="Landis J.B."/>
            <person name="Wickett N.J."/>
            <person name="Johnson M.G."/>
            <person name="Rensing S.A."/>
            <person name="Grimwood J."/>
            <person name="Schmutz J."/>
            <person name="Mcdaniel S.F."/>
        </authorList>
    </citation>
    <scope>NUCLEOTIDE SEQUENCE [LARGE SCALE GENOMIC DNA]</scope>
    <source>
        <strain evidence="5 6">R40</strain>
    </source>
</reference>
<accession>A0A8T0GG61</accession>
<organism evidence="5 6">
    <name type="scientific">Ceratodon purpureus</name>
    <name type="common">Fire moss</name>
    <name type="synonym">Dicranum purpureum</name>
    <dbReference type="NCBI Taxonomy" id="3225"/>
    <lineage>
        <taxon>Eukaryota</taxon>
        <taxon>Viridiplantae</taxon>
        <taxon>Streptophyta</taxon>
        <taxon>Embryophyta</taxon>
        <taxon>Bryophyta</taxon>
        <taxon>Bryophytina</taxon>
        <taxon>Bryopsida</taxon>
        <taxon>Dicranidae</taxon>
        <taxon>Pseudoditrichales</taxon>
        <taxon>Ditrichaceae</taxon>
        <taxon>Ceratodon</taxon>
    </lineage>
</organism>
<keyword evidence="6" id="KW-1185">Reference proteome</keyword>
<feature type="compositionally biased region" description="Polar residues" evidence="3">
    <location>
        <begin position="142"/>
        <end position="159"/>
    </location>
</feature>
<feature type="region of interest" description="Disordered" evidence="3">
    <location>
        <begin position="593"/>
        <end position="730"/>
    </location>
</feature>
<dbReference type="InterPro" id="IPR051210">
    <property type="entry name" value="Ub_ligase/GEF_domain"/>
</dbReference>
<proteinExistence type="predicted"/>
<name>A0A8T0GG61_CERPU</name>
<dbReference type="Pfam" id="PF25390">
    <property type="entry name" value="WD40_RLD"/>
    <property type="match status" value="1"/>
</dbReference>
<dbReference type="SUPFAM" id="SSF50985">
    <property type="entry name" value="RCC1/BLIP-II"/>
    <property type="match status" value="2"/>
</dbReference>
<comment type="caution">
    <text evidence="5">The sequence shown here is derived from an EMBL/GenBank/DDBJ whole genome shotgun (WGS) entry which is preliminary data.</text>
</comment>
<feature type="compositionally biased region" description="Basic and acidic residues" evidence="3">
    <location>
        <begin position="606"/>
        <end position="623"/>
    </location>
</feature>
<feature type="repeat" description="RCC1" evidence="2">
    <location>
        <begin position="425"/>
        <end position="477"/>
    </location>
</feature>
<dbReference type="PROSITE" id="PS00626">
    <property type="entry name" value="RCC1_2"/>
    <property type="match status" value="3"/>
</dbReference>
<evidence type="ECO:0000313" key="6">
    <source>
        <dbReference type="Proteomes" id="UP000822688"/>
    </source>
</evidence>
<feature type="compositionally biased region" description="Basic and acidic residues" evidence="3">
    <location>
        <begin position="644"/>
        <end position="654"/>
    </location>
</feature>
<sequence>MARAVENGHDVDPGAATVVQVAGGEAHTLSLTANGSVYTWGRGQFGRLGMGVFQDELVPTLVEIGMLAEEEESPSSREDGASGLQNDWDMAERSRITQITAGSYHSLALGGDGTVWSWGFNAYGQLGRQRAASYPAPINFSGSSTTSFDESRKYTTSRSQDSRNSDGFNVKVTMVDAGGMMSSAIDQEGGLWLWGAVPQPSADAQSPQSNPFEPANIDKPERVLAFAGHKVRRVSCGSEHILALVDSRGGAQCYSWGGNANGQLGVGDFEPRGIPTKITSLAVQQVGTIVDFACGFFHSVVVTAKDGESSDQESESSSMARRNPHLMDQVMASPKLRGRITPEQYMESPRVRSKQGYPYSVPNSNSRISNRSFSVHSDTSSRAQSQSSVSSWAGNSVRAQVARREAQVQAQAQLPISGGSDARMSSCWTFGQGENGQLGNGSRANSHTPAVVEALPTHERIQAVACGLFHTAVVTESGDVWVWGMEGGLGQCPGIGPPGSKSGDALTPVRVFGESSARCNPLSGSKGIACGAAHTVTVANGGRDLWSWGRGKNGVLGLGHASDSWFPSPVIWPPGTQPSGSKYVDAEGLHDVRKSSWASSRGGSRGRGDEIRPYVREVDDNKPPRSNSFSRLPGEQQQQQYLPEVREVETERPPRGIPSHRKAIESPGRPRRDPVMESPGRPSNARREPVMQSPGRPSRRGDQFWPPMQPEPENPRALRRDSGSEPSSTSMRAFKYQIGDALQEEDVTVLKLELAECRRYAEGLHVAVYGGLDTFALPLQGKNSSYYDSEFDSRIAGTKSSALQDWHQHVDEAPLEELAKLEQFYKGMRNRLKDLFFQRKMEDWYRRVQSGFTAASYQEPPPVREPYSVQSTPYFNDPGELALRMSGILSDRGEMLPPAALAASIAEFRMHSQRRR</sequence>
<feature type="domain" description="RCC1-like" evidence="4">
    <location>
        <begin position="15"/>
        <end position="301"/>
    </location>
</feature>
<keyword evidence="1" id="KW-0677">Repeat</keyword>
<dbReference type="Proteomes" id="UP000822688">
    <property type="component" value="Chromosome 11"/>
</dbReference>
<evidence type="ECO:0000259" key="4">
    <source>
        <dbReference type="Pfam" id="PF25390"/>
    </source>
</evidence>
<dbReference type="PANTHER" id="PTHR22870">
    <property type="entry name" value="REGULATOR OF CHROMOSOME CONDENSATION"/>
    <property type="match status" value="1"/>
</dbReference>
<protein>
    <recommendedName>
        <fullName evidence="4">RCC1-like domain-containing protein</fullName>
    </recommendedName>
</protein>
<evidence type="ECO:0000256" key="3">
    <source>
        <dbReference type="SAM" id="MobiDB-lite"/>
    </source>
</evidence>
<feature type="compositionally biased region" description="Low complexity" evidence="3">
    <location>
        <begin position="360"/>
        <end position="392"/>
    </location>
</feature>
<dbReference type="AlphaFoldDB" id="A0A8T0GG61"/>
<feature type="repeat" description="RCC1" evidence="2">
    <location>
        <begin position="251"/>
        <end position="305"/>
    </location>
</feature>
<feature type="compositionally biased region" description="Basic and acidic residues" evidence="3">
    <location>
        <begin position="713"/>
        <end position="723"/>
    </location>
</feature>
<dbReference type="Gene3D" id="2.130.10.30">
    <property type="entry name" value="Regulator of chromosome condensation 1/beta-lactamase-inhibitor protein II"/>
    <property type="match status" value="3"/>
</dbReference>
<feature type="repeat" description="RCC1" evidence="2">
    <location>
        <begin position="189"/>
        <end position="247"/>
    </location>
</feature>
<dbReference type="InterPro" id="IPR009091">
    <property type="entry name" value="RCC1/BLIP-II"/>
</dbReference>
<evidence type="ECO:0000313" key="5">
    <source>
        <dbReference type="EMBL" id="KAG0558000.1"/>
    </source>
</evidence>
<evidence type="ECO:0000256" key="1">
    <source>
        <dbReference type="ARBA" id="ARBA00022737"/>
    </source>
</evidence>
<feature type="compositionally biased region" description="Polar residues" evidence="3">
    <location>
        <begin position="624"/>
        <end position="641"/>
    </location>
</feature>
<dbReference type="OrthoDB" id="5981550at2759"/>
<feature type="repeat" description="RCC1" evidence="2">
    <location>
        <begin position="35"/>
        <end position="112"/>
    </location>
</feature>
<dbReference type="PROSITE" id="PS50012">
    <property type="entry name" value="RCC1_3"/>
    <property type="match status" value="6"/>
</dbReference>
<feature type="region of interest" description="Disordered" evidence="3">
    <location>
        <begin position="305"/>
        <end position="392"/>
    </location>
</feature>